<organism evidence="13 14">
    <name type="scientific">Polyodon spathula</name>
    <name type="common">North American paddlefish</name>
    <name type="synonym">Squalus spathula</name>
    <dbReference type="NCBI Taxonomy" id="7913"/>
    <lineage>
        <taxon>Eukaryota</taxon>
        <taxon>Metazoa</taxon>
        <taxon>Chordata</taxon>
        <taxon>Craniata</taxon>
        <taxon>Vertebrata</taxon>
        <taxon>Euteleostomi</taxon>
        <taxon>Actinopterygii</taxon>
        <taxon>Chondrostei</taxon>
        <taxon>Acipenseriformes</taxon>
        <taxon>Polyodontidae</taxon>
        <taxon>Polyodon</taxon>
    </lineage>
</organism>
<feature type="chain" id="PRO_5046897154" description="PCNA-interacting partner" evidence="12">
    <location>
        <begin position="29"/>
        <end position="369"/>
    </location>
</feature>
<reference evidence="13" key="1">
    <citation type="journal article" date="2021" name="Cell">
        <title>Tracing the genetic footprints of vertebrate landing in non-teleost ray-finned fishes.</title>
        <authorList>
            <person name="Bi X."/>
            <person name="Wang K."/>
            <person name="Yang L."/>
            <person name="Pan H."/>
            <person name="Jiang H."/>
            <person name="Wei Q."/>
            <person name="Fang M."/>
            <person name="Yu H."/>
            <person name="Zhu C."/>
            <person name="Cai Y."/>
            <person name="He Y."/>
            <person name="Gan X."/>
            <person name="Zeng H."/>
            <person name="Yu D."/>
            <person name="Zhu Y."/>
            <person name="Jiang H."/>
            <person name="Qiu Q."/>
            <person name="Yang H."/>
            <person name="Zhang Y.E."/>
            <person name="Wang W."/>
            <person name="Zhu M."/>
            <person name="He S."/>
            <person name="Zhang G."/>
        </authorList>
    </citation>
    <scope>NUCLEOTIDE SEQUENCE</scope>
    <source>
        <strain evidence="13">Pddl_001</strain>
    </source>
</reference>
<dbReference type="Proteomes" id="UP001166093">
    <property type="component" value="Unassembled WGS sequence"/>
</dbReference>
<evidence type="ECO:0000256" key="6">
    <source>
        <dbReference type="ARBA" id="ARBA00022763"/>
    </source>
</evidence>
<sequence length="369" mass="41079">MQLPTMVKRLICAYLMLLVNSKNDLALAHVLNIPDRGLGRDTFADLKHAAHNTQTSLYLAETSFIRAIQLGGKGYAPSETDSLRKHLTDFVHFTDNLDELLGEIPDPSFAGSRIMSTVKARLLKGRSSEDALCAAAEETVQELRLRIKNIIHSQRNDQCMRHRICNPSPGSPSKVKSKTLDTRKNTIKISLNVQFRAFKLLIILHLMEPDCQGGSSILFAAEILQYSMFLEVIINLYGMHIPGNRDIVKVLKYIFFLQAKGNPIRSQFACMHRDDPLINKKLLQFPSLSQVPTCVHPVPKRPLVPVLCFDDEPSTDTTSITANVTENEALAKPHNKLDCKTGALGKGSKVVAKKMLIAGQGKLTNFLRL</sequence>
<feature type="non-terminal residue" evidence="13">
    <location>
        <position position="1"/>
    </location>
</feature>
<evidence type="ECO:0000256" key="3">
    <source>
        <dbReference type="ARBA" id="ARBA00009135"/>
    </source>
</evidence>
<evidence type="ECO:0000256" key="10">
    <source>
        <dbReference type="ARBA" id="ARBA00031632"/>
    </source>
</evidence>
<dbReference type="PANTHER" id="PTHR32121:SF0">
    <property type="entry name" value="PCNA-INTERACTING PARTNER"/>
    <property type="match status" value="1"/>
</dbReference>
<accession>A0ABS2YNZ2</accession>
<evidence type="ECO:0000256" key="5">
    <source>
        <dbReference type="ARBA" id="ARBA00022490"/>
    </source>
</evidence>
<keyword evidence="14" id="KW-1185">Reference proteome</keyword>
<keyword evidence="8" id="KW-0234">DNA repair</keyword>
<evidence type="ECO:0000256" key="4">
    <source>
        <dbReference type="ARBA" id="ARBA00014320"/>
    </source>
</evidence>
<evidence type="ECO:0000256" key="9">
    <source>
        <dbReference type="ARBA" id="ARBA00023242"/>
    </source>
</evidence>
<keyword evidence="7" id="KW-0238">DNA-binding</keyword>
<feature type="non-terminal residue" evidence="13">
    <location>
        <position position="369"/>
    </location>
</feature>
<evidence type="ECO:0000313" key="14">
    <source>
        <dbReference type="Proteomes" id="UP001166093"/>
    </source>
</evidence>
<feature type="signal peptide" evidence="12">
    <location>
        <begin position="1"/>
        <end position="28"/>
    </location>
</feature>
<keyword evidence="6" id="KW-0227">DNA damage</keyword>
<evidence type="ECO:0000256" key="7">
    <source>
        <dbReference type="ARBA" id="ARBA00023125"/>
    </source>
</evidence>
<evidence type="ECO:0000256" key="11">
    <source>
        <dbReference type="ARBA" id="ARBA00032731"/>
    </source>
</evidence>
<proteinExistence type="inferred from homology"/>
<comment type="caution">
    <text evidence="13">The sequence shown here is derived from an EMBL/GenBank/DDBJ whole genome shotgun (WGS) entry which is preliminary data.</text>
</comment>
<evidence type="ECO:0000256" key="8">
    <source>
        <dbReference type="ARBA" id="ARBA00023204"/>
    </source>
</evidence>
<dbReference type="EMBL" id="JAAWVQ010168420">
    <property type="protein sequence ID" value="MBN3287707.1"/>
    <property type="molecule type" value="Genomic_DNA"/>
</dbReference>
<evidence type="ECO:0000256" key="1">
    <source>
        <dbReference type="ARBA" id="ARBA00004123"/>
    </source>
</evidence>
<keyword evidence="9" id="KW-0539">Nucleus</keyword>
<dbReference type="SUPFAM" id="SSF52540">
    <property type="entry name" value="P-loop containing nucleoside triphosphate hydrolases"/>
    <property type="match status" value="1"/>
</dbReference>
<evidence type="ECO:0000313" key="13">
    <source>
        <dbReference type="EMBL" id="MBN3287707.1"/>
    </source>
</evidence>
<keyword evidence="5" id="KW-0963">Cytoplasm</keyword>
<name>A0ABS2YNZ2_POLSP</name>
<dbReference type="Gene3D" id="1.10.486.10">
    <property type="entry name" value="PCRA, domain 4"/>
    <property type="match status" value="1"/>
</dbReference>
<dbReference type="PANTHER" id="PTHR32121">
    <property type="entry name" value="PCNA-INTERACTING PARTNER"/>
    <property type="match status" value="1"/>
</dbReference>
<dbReference type="InterPro" id="IPR027417">
    <property type="entry name" value="P-loop_NTPase"/>
</dbReference>
<evidence type="ECO:0000256" key="2">
    <source>
        <dbReference type="ARBA" id="ARBA00004496"/>
    </source>
</evidence>
<evidence type="ECO:0000256" key="12">
    <source>
        <dbReference type="SAM" id="SignalP"/>
    </source>
</evidence>
<protein>
    <recommendedName>
        <fullName evidence="4">PCNA-interacting partner</fullName>
    </recommendedName>
    <alternativeName>
        <fullName evidence="10">PARP-1 binding protein</fullName>
    </alternativeName>
    <alternativeName>
        <fullName evidence="11">PARP1-binding protein</fullName>
    </alternativeName>
</protein>
<comment type="subcellular location">
    <subcellularLocation>
        <location evidence="2">Cytoplasm</location>
    </subcellularLocation>
    <subcellularLocation>
        <location evidence="1">Nucleus</location>
    </subcellularLocation>
</comment>
<gene>
    <name evidence="13" type="primary">Parpbp</name>
    <name evidence="13" type="ORF">GTO93_0017590</name>
</gene>
<keyword evidence="12" id="KW-0732">Signal</keyword>
<comment type="similarity">
    <text evidence="3">Belongs to the PARI family.</text>
</comment>
<dbReference type="InterPro" id="IPR038932">
    <property type="entry name" value="PARPBP"/>
</dbReference>